<comment type="caution">
    <text evidence="1">The sequence shown here is derived from an EMBL/GenBank/DDBJ whole genome shotgun (WGS) entry which is preliminary data.</text>
</comment>
<reference evidence="1 2" key="1">
    <citation type="submission" date="2023-10" db="EMBL/GenBank/DDBJ databases">
        <title>Draft genome sequence of Xylaria bambusicola isolate GMP-LS, the root and basal stem rot pathogen of sugarcane in Indonesia.</title>
        <authorList>
            <person name="Selvaraj P."/>
            <person name="Muralishankar V."/>
            <person name="Muruganantham S."/>
            <person name="Sp S."/>
            <person name="Haryani S."/>
            <person name="Lau K.J.X."/>
            <person name="Naqvi N.I."/>
        </authorList>
    </citation>
    <scope>NUCLEOTIDE SEQUENCE [LARGE SCALE GENOMIC DNA]</scope>
    <source>
        <strain evidence="1">GMP-LS</strain>
    </source>
</reference>
<dbReference type="Proteomes" id="UP001305414">
    <property type="component" value="Unassembled WGS sequence"/>
</dbReference>
<organism evidence="1 2">
    <name type="scientific">Xylaria bambusicola</name>
    <dbReference type="NCBI Taxonomy" id="326684"/>
    <lineage>
        <taxon>Eukaryota</taxon>
        <taxon>Fungi</taxon>
        <taxon>Dikarya</taxon>
        <taxon>Ascomycota</taxon>
        <taxon>Pezizomycotina</taxon>
        <taxon>Sordariomycetes</taxon>
        <taxon>Xylariomycetidae</taxon>
        <taxon>Xylariales</taxon>
        <taxon>Xylariaceae</taxon>
        <taxon>Xylaria</taxon>
    </lineage>
</organism>
<dbReference type="AlphaFoldDB" id="A0AAN7UYL1"/>
<name>A0AAN7UYL1_9PEZI</name>
<accession>A0AAN7UYL1</accession>
<keyword evidence="2" id="KW-1185">Reference proteome</keyword>
<dbReference type="EMBL" id="JAWHQM010000061">
    <property type="protein sequence ID" value="KAK5636033.1"/>
    <property type="molecule type" value="Genomic_DNA"/>
</dbReference>
<protein>
    <submittedName>
        <fullName evidence="1">Uncharacterized protein</fullName>
    </submittedName>
</protein>
<evidence type="ECO:0000313" key="1">
    <source>
        <dbReference type="EMBL" id="KAK5636033.1"/>
    </source>
</evidence>
<gene>
    <name evidence="1" type="ORF">RRF57_011745</name>
</gene>
<proteinExistence type="predicted"/>
<evidence type="ECO:0000313" key="2">
    <source>
        <dbReference type="Proteomes" id="UP001305414"/>
    </source>
</evidence>
<sequence>MFKLANLRVLQNNWDDDEALSSIASAINALEKSDNNCEPVLLACALFLKSFILEDIASLRSVPSKDTEADRFRKLAMERVMERPKGTGLETFSTEKDIDRLVQPDYR</sequence>